<keyword evidence="1" id="KW-0812">Transmembrane</keyword>
<organism evidence="2 3">
    <name type="scientific">Pararobbsia silviterrae</name>
    <dbReference type="NCBI Taxonomy" id="1792498"/>
    <lineage>
        <taxon>Bacteria</taxon>
        <taxon>Pseudomonadati</taxon>
        <taxon>Pseudomonadota</taxon>
        <taxon>Betaproteobacteria</taxon>
        <taxon>Burkholderiales</taxon>
        <taxon>Burkholderiaceae</taxon>
        <taxon>Pararobbsia</taxon>
    </lineage>
</organism>
<name>A0A494YB05_9BURK</name>
<reference evidence="2 3" key="1">
    <citation type="submission" date="2018-10" db="EMBL/GenBank/DDBJ databases">
        <title>Robbsia sp. DHC34, isolated from soil.</title>
        <authorList>
            <person name="Gao Z.-H."/>
            <person name="Qiu L.-H."/>
        </authorList>
    </citation>
    <scope>NUCLEOTIDE SEQUENCE [LARGE SCALE GENOMIC DNA]</scope>
    <source>
        <strain evidence="2 3">DHC34</strain>
    </source>
</reference>
<sequence>MSAAGWFIVLLAVVFANLPFANQRLLCVVPFRSGRKSAWWRLAELIVYYFVVGAVGRALEAQAGNLFPLGWQFYAITFCLFLVFAFPGYTVRYLVKFR</sequence>
<protein>
    <submittedName>
        <fullName evidence="2">DUF2818 family protein</fullName>
    </submittedName>
</protein>
<keyword evidence="3" id="KW-1185">Reference proteome</keyword>
<evidence type="ECO:0000313" key="2">
    <source>
        <dbReference type="EMBL" id="RKP57470.1"/>
    </source>
</evidence>
<comment type="caution">
    <text evidence="2">The sequence shown here is derived from an EMBL/GenBank/DDBJ whole genome shotgun (WGS) entry which is preliminary data.</text>
</comment>
<proteinExistence type="predicted"/>
<feature type="transmembrane region" description="Helical" evidence="1">
    <location>
        <begin position="71"/>
        <end position="95"/>
    </location>
</feature>
<evidence type="ECO:0000256" key="1">
    <source>
        <dbReference type="SAM" id="Phobius"/>
    </source>
</evidence>
<feature type="transmembrane region" description="Helical" evidence="1">
    <location>
        <begin position="38"/>
        <end position="59"/>
    </location>
</feature>
<dbReference type="Pfam" id="PF10993">
    <property type="entry name" value="DUF2818"/>
    <property type="match status" value="1"/>
</dbReference>
<accession>A0A494YB05</accession>
<evidence type="ECO:0000313" key="3">
    <source>
        <dbReference type="Proteomes" id="UP000270342"/>
    </source>
</evidence>
<dbReference type="PIRSF" id="PIRSF019883">
    <property type="entry name" value="UCP019883"/>
    <property type="match status" value="1"/>
</dbReference>
<keyword evidence="1" id="KW-0472">Membrane</keyword>
<dbReference type="AlphaFoldDB" id="A0A494YB05"/>
<keyword evidence="1" id="KW-1133">Transmembrane helix</keyword>
<dbReference type="InterPro" id="IPR016768">
    <property type="entry name" value="UCP019883"/>
</dbReference>
<dbReference type="OrthoDB" id="5785537at2"/>
<dbReference type="Proteomes" id="UP000270342">
    <property type="component" value="Unassembled WGS sequence"/>
</dbReference>
<gene>
    <name evidence="2" type="ORF">D7S86_05735</name>
</gene>
<dbReference type="EMBL" id="RBZU01000002">
    <property type="protein sequence ID" value="RKP57470.1"/>
    <property type="molecule type" value="Genomic_DNA"/>
</dbReference>
<dbReference type="RefSeq" id="WP_121084469.1">
    <property type="nucleotide sequence ID" value="NZ_RBZU01000002.1"/>
</dbReference>
<feature type="transmembrane region" description="Helical" evidence="1">
    <location>
        <begin position="6"/>
        <end position="26"/>
    </location>
</feature>